<accession>A0A1H5XGR6</accession>
<evidence type="ECO:0000313" key="1">
    <source>
        <dbReference type="EMBL" id="SEG10948.1"/>
    </source>
</evidence>
<evidence type="ECO:0000313" key="2">
    <source>
        <dbReference type="Proteomes" id="UP000236736"/>
    </source>
</evidence>
<gene>
    <name evidence="1" type="ORF">SAMN03080598_02524</name>
</gene>
<dbReference type="EMBL" id="FNVR01000013">
    <property type="protein sequence ID" value="SEG10948.1"/>
    <property type="molecule type" value="Genomic_DNA"/>
</dbReference>
<name>A0A1H5XGR6_9BACT</name>
<proteinExistence type="predicted"/>
<dbReference type="AlphaFoldDB" id="A0A1H5XGR6"/>
<organism evidence="1 2">
    <name type="scientific">Algoriphagus boritolerans DSM 17298 = JCM 18970</name>
    <dbReference type="NCBI Taxonomy" id="1120964"/>
    <lineage>
        <taxon>Bacteria</taxon>
        <taxon>Pseudomonadati</taxon>
        <taxon>Bacteroidota</taxon>
        <taxon>Cytophagia</taxon>
        <taxon>Cytophagales</taxon>
        <taxon>Cyclobacteriaceae</taxon>
        <taxon>Algoriphagus</taxon>
    </lineage>
</organism>
<protein>
    <submittedName>
        <fullName evidence="1">Uncharacterized protein</fullName>
    </submittedName>
</protein>
<reference evidence="2" key="1">
    <citation type="submission" date="2016-10" db="EMBL/GenBank/DDBJ databases">
        <authorList>
            <person name="Varghese N."/>
            <person name="Submissions S."/>
        </authorList>
    </citation>
    <scope>NUCLEOTIDE SEQUENCE [LARGE SCALE GENOMIC DNA]</scope>
    <source>
        <strain evidence="2">DSM 17298</strain>
    </source>
</reference>
<keyword evidence="2" id="KW-1185">Reference proteome</keyword>
<sequence>MKKLGITYSFLLVPKNFGLNGVGKLIPVFSDCVILNEDRRELTGYDRLFPLKPKNPI</sequence>
<dbReference type="Proteomes" id="UP000236736">
    <property type="component" value="Unassembled WGS sequence"/>
</dbReference>